<dbReference type="GO" id="GO:0141166">
    <property type="term" value="P:chromosomal 5-methylcytosine DNA demethylation pathway"/>
    <property type="evidence" value="ECO:0007669"/>
    <property type="project" value="InterPro"/>
</dbReference>
<dbReference type="InterPro" id="IPR011257">
    <property type="entry name" value="DNA_glycosylase"/>
</dbReference>
<dbReference type="SUPFAM" id="SSF48150">
    <property type="entry name" value="DNA-glycosylase"/>
    <property type="match status" value="1"/>
</dbReference>
<name>A0A0V0GED3_SOLCH</name>
<accession>A0A0V0GED3</accession>
<organism evidence="1">
    <name type="scientific">Solanum chacoense</name>
    <name type="common">Chaco potato</name>
    <dbReference type="NCBI Taxonomy" id="4108"/>
    <lineage>
        <taxon>Eukaryota</taxon>
        <taxon>Viridiplantae</taxon>
        <taxon>Streptophyta</taxon>
        <taxon>Embryophyta</taxon>
        <taxon>Tracheophyta</taxon>
        <taxon>Spermatophyta</taxon>
        <taxon>Magnoliopsida</taxon>
        <taxon>eudicotyledons</taxon>
        <taxon>Gunneridae</taxon>
        <taxon>Pentapetalae</taxon>
        <taxon>asterids</taxon>
        <taxon>lamiids</taxon>
        <taxon>Solanales</taxon>
        <taxon>Solanaceae</taxon>
        <taxon>Solanoideae</taxon>
        <taxon>Solaneae</taxon>
        <taxon>Solanum</taxon>
    </lineage>
</organism>
<dbReference type="GO" id="GO:0035514">
    <property type="term" value="F:DNA demethylase activity"/>
    <property type="evidence" value="ECO:0007669"/>
    <property type="project" value="InterPro"/>
</dbReference>
<sequence>VPCNNTFKFSTFVSLSSPKKIPVCREYLLSIRGLGLKSVECVRLLTLHNLAFPVSSTCQQCAMIY</sequence>
<dbReference type="PANTHER" id="PTHR46213">
    <property type="entry name" value="TRANSCRIPTIONAL ACTIVATOR DEMETER"/>
    <property type="match status" value="1"/>
</dbReference>
<proteinExistence type="predicted"/>
<feature type="non-terminal residue" evidence="1">
    <location>
        <position position="1"/>
    </location>
</feature>
<protein>
    <submittedName>
        <fullName evidence="1">Putative ovule protein</fullName>
    </submittedName>
</protein>
<reference evidence="1" key="1">
    <citation type="submission" date="2015-12" db="EMBL/GenBank/DDBJ databases">
        <title>Gene expression during late stages of embryo sac development: a critical building block for successful pollen-pistil interactions.</title>
        <authorList>
            <person name="Liu Y."/>
            <person name="Joly V."/>
            <person name="Sabar M."/>
            <person name="Matton D.P."/>
        </authorList>
    </citation>
    <scope>NUCLEOTIDE SEQUENCE</scope>
</reference>
<dbReference type="AlphaFoldDB" id="A0A0V0GED3"/>
<dbReference type="GO" id="GO:0006281">
    <property type="term" value="P:DNA repair"/>
    <property type="evidence" value="ECO:0007669"/>
    <property type="project" value="InterPro"/>
</dbReference>
<dbReference type="GO" id="GO:0019104">
    <property type="term" value="F:DNA N-glycosylase activity"/>
    <property type="evidence" value="ECO:0007669"/>
    <property type="project" value="InterPro"/>
</dbReference>
<dbReference type="InterPro" id="IPR044811">
    <property type="entry name" value="DME/ROS1"/>
</dbReference>
<dbReference type="EMBL" id="GEDG01041710">
    <property type="protein sequence ID" value="JAP06344.1"/>
    <property type="molecule type" value="Transcribed_RNA"/>
</dbReference>
<dbReference type="PANTHER" id="PTHR46213:SF13">
    <property type="entry name" value="DEMETER-LIKE PROTEIN 2-RELATED"/>
    <property type="match status" value="1"/>
</dbReference>
<evidence type="ECO:0000313" key="1">
    <source>
        <dbReference type="EMBL" id="JAP06344.1"/>
    </source>
</evidence>